<dbReference type="Gene3D" id="1.10.10.10">
    <property type="entry name" value="Winged helix-like DNA-binding domain superfamily/Winged helix DNA-binding domain"/>
    <property type="match status" value="1"/>
</dbReference>
<dbReference type="InterPro" id="IPR013325">
    <property type="entry name" value="RNA_pol_sigma_r2"/>
</dbReference>
<protein>
    <recommendedName>
        <fullName evidence="10">RNA polymerase sigma factor</fullName>
    </recommendedName>
</protein>
<evidence type="ECO:0000256" key="2">
    <source>
        <dbReference type="ARBA" id="ARBA00023015"/>
    </source>
</evidence>
<evidence type="ECO:0008006" key="10">
    <source>
        <dbReference type="Google" id="ProtNLM"/>
    </source>
</evidence>
<dbReference type="InterPro" id="IPR039425">
    <property type="entry name" value="RNA_pol_sigma-70-like"/>
</dbReference>
<dbReference type="Proteomes" id="UP000178099">
    <property type="component" value="Unassembled WGS sequence"/>
</dbReference>
<keyword evidence="4" id="KW-0238">DNA-binding</keyword>
<dbReference type="Pfam" id="PF04542">
    <property type="entry name" value="Sigma70_r2"/>
    <property type="match status" value="1"/>
</dbReference>
<evidence type="ECO:0000256" key="3">
    <source>
        <dbReference type="ARBA" id="ARBA00023082"/>
    </source>
</evidence>
<dbReference type="PANTHER" id="PTHR43133">
    <property type="entry name" value="RNA POLYMERASE ECF-TYPE SIGMA FACTO"/>
    <property type="match status" value="1"/>
</dbReference>
<evidence type="ECO:0000259" key="6">
    <source>
        <dbReference type="Pfam" id="PF04542"/>
    </source>
</evidence>
<dbReference type="GO" id="GO:0003677">
    <property type="term" value="F:DNA binding"/>
    <property type="evidence" value="ECO:0007669"/>
    <property type="project" value="UniProtKB-KW"/>
</dbReference>
<dbReference type="InterPro" id="IPR014284">
    <property type="entry name" value="RNA_pol_sigma-70_dom"/>
</dbReference>
<accession>A0A1G2DA76</accession>
<dbReference type="Gene3D" id="1.10.1740.10">
    <property type="match status" value="1"/>
</dbReference>
<evidence type="ECO:0000256" key="4">
    <source>
        <dbReference type="ARBA" id="ARBA00023125"/>
    </source>
</evidence>
<keyword evidence="2" id="KW-0805">Transcription regulation</keyword>
<dbReference type="SUPFAM" id="SSF88946">
    <property type="entry name" value="Sigma2 domain of RNA polymerase sigma factors"/>
    <property type="match status" value="1"/>
</dbReference>
<dbReference type="EMBL" id="MHLN01000038">
    <property type="protein sequence ID" value="OGZ10525.1"/>
    <property type="molecule type" value="Genomic_DNA"/>
</dbReference>
<dbReference type="GO" id="GO:0016987">
    <property type="term" value="F:sigma factor activity"/>
    <property type="evidence" value="ECO:0007669"/>
    <property type="project" value="UniProtKB-KW"/>
</dbReference>
<keyword evidence="3" id="KW-0731">Sigma factor</keyword>
<dbReference type="AlphaFoldDB" id="A0A1G2DA76"/>
<reference evidence="8 9" key="1">
    <citation type="journal article" date="2016" name="Nat. Commun.">
        <title>Thousands of microbial genomes shed light on interconnected biogeochemical processes in an aquifer system.</title>
        <authorList>
            <person name="Anantharaman K."/>
            <person name="Brown C.T."/>
            <person name="Hug L.A."/>
            <person name="Sharon I."/>
            <person name="Castelle C.J."/>
            <person name="Probst A.J."/>
            <person name="Thomas B.C."/>
            <person name="Singh A."/>
            <person name="Wilkins M.J."/>
            <person name="Karaoz U."/>
            <person name="Brodie E.L."/>
            <person name="Williams K.H."/>
            <person name="Hubbard S.S."/>
            <person name="Banfield J.F."/>
        </authorList>
    </citation>
    <scope>NUCLEOTIDE SEQUENCE [LARGE SCALE GENOMIC DNA]</scope>
</reference>
<comment type="similarity">
    <text evidence="1">Belongs to the sigma-70 factor family. ECF subfamily.</text>
</comment>
<dbReference type="NCBIfam" id="TIGR02937">
    <property type="entry name" value="sigma70-ECF"/>
    <property type="match status" value="1"/>
</dbReference>
<name>A0A1G2DA76_9BACT</name>
<feature type="domain" description="RNA polymerase sigma-70 region 2" evidence="6">
    <location>
        <begin position="41"/>
        <end position="107"/>
    </location>
</feature>
<dbReference type="GO" id="GO:0006352">
    <property type="term" value="P:DNA-templated transcription initiation"/>
    <property type="evidence" value="ECO:0007669"/>
    <property type="project" value="InterPro"/>
</dbReference>
<dbReference type="InterPro" id="IPR036388">
    <property type="entry name" value="WH-like_DNA-bd_sf"/>
</dbReference>
<dbReference type="PANTHER" id="PTHR43133:SF8">
    <property type="entry name" value="RNA POLYMERASE SIGMA FACTOR HI_1459-RELATED"/>
    <property type="match status" value="1"/>
</dbReference>
<dbReference type="InterPro" id="IPR013249">
    <property type="entry name" value="RNA_pol_sigma70_r4_t2"/>
</dbReference>
<keyword evidence="5" id="KW-0804">Transcription</keyword>
<dbReference type="Pfam" id="PF08281">
    <property type="entry name" value="Sigma70_r4_2"/>
    <property type="match status" value="1"/>
</dbReference>
<organism evidence="8 9">
    <name type="scientific">Candidatus Lloydbacteria bacterium RIFCSPHIGHO2_02_FULL_51_22</name>
    <dbReference type="NCBI Taxonomy" id="1798663"/>
    <lineage>
        <taxon>Bacteria</taxon>
        <taxon>Candidatus Lloydiibacteriota</taxon>
    </lineage>
</organism>
<dbReference type="InterPro" id="IPR013324">
    <property type="entry name" value="RNA_pol_sigma_r3/r4-like"/>
</dbReference>
<proteinExistence type="inferred from homology"/>
<dbReference type="SUPFAM" id="SSF88659">
    <property type="entry name" value="Sigma3 and sigma4 domains of RNA polymerase sigma factors"/>
    <property type="match status" value="1"/>
</dbReference>
<comment type="caution">
    <text evidence="8">The sequence shown here is derived from an EMBL/GenBank/DDBJ whole genome shotgun (WGS) entry which is preliminary data.</text>
</comment>
<evidence type="ECO:0000259" key="7">
    <source>
        <dbReference type="Pfam" id="PF08281"/>
    </source>
</evidence>
<dbReference type="InterPro" id="IPR007627">
    <property type="entry name" value="RNA_pol_sigma70_r2"/>
</dbReference>
<sequence>MSTRLLDEDAASFPEGDPFQEKGDEELLAMALKKPWTYKALMMRYEAAFRRKVREVIGDRPEIDDIVQETFVKVYLHGGTFQKQEGASFKSWAYKILLNTTFTSYQKLKKDDGALVYPEKEHYEAFPDTATGDVETPDFVASVLSRMPGMLGRALKLHFIDGVSQKEIATREKVSVSAVKTRIHRAKREFKKISAFLRS</sequence>
<evidence type="ECO:0000256" key="1">
    <source>
        <dbReference type="ARBA" id="ARBA00010641"/>
    </source>
</evidence>
<evidence type="ECO:0000313" key="8">
    <source>
        <dbReference type="EMBL" id="OGZ10525.1"/>
    </source>
</evidence>
<dbReference type="CDD" id="cd06171">
    <property type="entry name" value="Sigma70_r4"/>
    <property type="match status" value="1"/>
</dbReference>
<evidence type="ECO:0000256" key="5">
    <source>
        <dbReference type="ARBA" id="ARBA00023163"/>
    </source>
</evidence>
<evidence type="ECO:0000313" key="9">
    <source>
        <dbReference type="Proteomes" id="UP000178099"/>
    </source>
</evidence>
<feature type="domain" description="RNA polymerase sigma factor 70 region 4 type 2" evidence="7">
    <location>
        <begin position="144"/>
        <end position="188"/>
    </location>
</feature>
<gene>
    <name evidence="8" type="ORF">A3D67_03200</name>
</gene>